<evidence type="ECO:0000256" key="10">
    <source>
        <dbReference type="RuleBase" id="RU369038"/>
    </source>
</evidence>
<dbReference type="GeneID" id="108816777"/>
<dbReference type="PANTHER" id="PTHR24326:SF591">
    <property type="entry name" value="HOMEOBOX-LEUCINE ZIPPER PROTEIN ATHB-51-RELATED"/>
    <property type="match status" value="1"/>
</dbReference>
<dbReference type="InterPro" id="IPR001356">
    <property type="entry name" value="HD"/>
</dbReference>
<dbReference type="InterPro" id="IPR045224">
    <property type="entry name" value="HDZip_class_I_plant"/>
</dbReference>
<protein>
    <recommendedName>
        <fullName evidence="10">Homeobox-leucine zipper protein</fullName>
    </recommendedName>
    <alternativeName>
        <fullName evidence="10">HD-ZIP protein</fullName>
    </alternativeName>
    <alternativeName>
        <fullName evidence="10">Homeodomain transcription factor</fullName>
    </alternativeName>
</protein>
<proteinExistence type="inferred from homology"/>
<dbReference type="GO" id="GO:0043565">
    <property type="term" value="F:sequence-specific DNA binding"/>
    <property type="evidence" value="ECO:0007669"/>
    <property type="project" value="InterPro"/>
</dbReference>
<feature type="coiled-coil region" evidence="11">
    <location>
        <begin position="124"/>
        <end position="158"/>
    </location>
</feature>
<evidence type="ECO:0000256" key="1">
    <source>
        <dbReference type="ARBA" id="ARBA00004123"/>
    </source>
</evidence>
<keyword evidence="2 10" id="KW-0805">Transcription regulation</keyword>
<feature type="domain" description="Homeobox" evidence="12">
    <location>
        <begin position="72"/>
        <end position="132"/>
    </location>
</feature>
<feature type="DNA-binding region" description="Homeobox" evidence="8">
    <location>
        <begin position="74"/>
        <end position="133"/>
    </location>
</feature>
<dbReference type="InterPro" id="IPR000047">
    <property type="entry name" value="HTH_motif"/>
</dbReference>
<dbReference type="InterPro" id="IPR003106">
    <property type="entry name" value="Leu_zip_homeo"/>
</dbReference>
<comment type="similarity">
    <text evidence="7 10">Belongs to the HD-ZIP homeobox family. Class I subfamily.</text>
</comment>
<keyword evidence="4 8" id="KW-0371">Homeobox</keyword>
<dbReference type="GO" id="GO:0045893">
    <property type="term" value="P:positive regulation of DNA-templated transcription"/>
    <property type="evidence" value="ECO:0007669"/>
    <property type="project" value="TreeGrafter"/>
</dbReference>
<dbReference type="PRINTS" id="PR00031">
    <property type="entry name" value="HTHREPRESSR"/>
</dbReference>
<dbReference type="CDD" id="cd00086">
    <property type="entry name" value="homeodomain"/>
    <property type="match status" value="1"/>
</dbReference>
<dbReference type="InterPro" id="IPR017970">
    <property type="entry name" value="Homeobox_CS"/>
</dbReference>
<keyword evidence="5 10" id="KW-0804">Transcription</keyword>
<keyword evidence="11" id="KW-0175">Coiled coil</keyword>
<evidence type="ECO:0000256" key="4">
    <source>
        <dbReference type="ARBA" id="ARBA00023155"/>
    </source>
</evidence>
<dbReference type="Pfam" id="PF02183">
    <property type="entry name" value="HALZ"/>
    <property type="match status" value="1"/>
</dbReference>
<evidence type="ECO:0000256" key="6">
    <source>
        <dbReference type="ARBA" id="ARBA00023242"/>
    </source>
</evidence>
<evidence type="ECO:0000256" key="2">
    <source>
        <dbReference type="ARBA" id="ARBA00023015"/>
    </source>
</evidence>
<dbReference type="Pfam" id="PF00046">
    <property type="entry name" value="Homeodomain"/>
    <property type="match status" value="1"/>
</dbReference>
<dbReference type="AlphaFoldDB" id="A0A6J0K9X4"/>
<keyword evidence="3 8" id="KW-0238">DNA-binding</keyword>
<dbReference type="PROSITE" id="PS50071">
    <property type="entry name" value="HOMEOBOX_2"/>
    <property type="match status" value="1"/>
</dbReference>
<name>A0A6J0K9X4_RAPSA</name>
<evidence type="ECO:0000313" key="14">
    <source>
        <dbReference type="RefSeq" id="XP_018444845.1"/>
    </source>
</evidence>
<evidence type="ECO:0000259" key="12">
    <source>
        <dbReference type="PROSITE" id="PS50071"/>
    </source>
</evidence>
<reference evidence="14" key="2">
    <citation type="submission" date="2025-08" db="UniProtKB">
        <authorList>
            <consortium name="RefSeq"/>
        </authorList>
    </citation>
    <scope>IDENTIFICATION</scope>
    <source>
        <tissue evidence="14">Leaf</tissue>
    </source>
</reference>
<evidence type="ECO:0000256" key="8">
    <source>
        <dbReference type="PROSITE-ProRule" id="PRU00108"/>
    </source>
</evidence>
<dbReference type="SMART" id="SM00389">
    <property type="entry name" value="HOX"/>
    <property type="match status" value="1"/>
</dbReference>
<dbReference type="FunFam" id="1.10.10.60:FF:000385">
    <property type="entry name" value="Putative homeobox-leucine zipper protein ATHB-51"/>
    <property type="match status" value="1"/>
</dbReference>
<evidence type="ECO:0000256" key="3">
    <source>
        <dbReference type="ARBA" id="ARBA00023125"/>
    </source>
</evidence>
<evidence type="ECO:0000313" key="13">
    <source>
        <dbReference type="Proteomes" id="UP000504610"/>
    </source>
</evidence>
<comment type="subcellular location">
    <subcellularLocation>
        <location evidence="1 8 9">Nucleus</location>
    </subcellularLocation>
</comment>
<dbReference type="Gene3D" id="1.10.10.60">
    <property type="entry name" value="Homeodomain-like"/>
    <property type="match status" value="1"/>
</dbReference>
<evidence type="ECO:0000256" key="11">
    <source>
        <dbReference type="SAM" id="Coils"/>
    </source>
</evidence>
<accession>A0A6J0K9X4</accession>
<dbReference type="Proteomes" id="UP000504610">
    <property type="component" value="Chromosome 7"/>
</dbReference>
<reference evidence="13" key="1">
    <citation type="journal article" date="2019" name="Database">
        <title>The radish genome database (RadishGD): an integrated information resource for radish genomics.</title>
        <authorList>
            <person name="Yu H.J."/>
            <person name="Baek S."/>
            <person name="Lee Y.J."/>
            <person name="Cho A."/>
            <person name="Mun J.H."/>
        </authorList>
    </citation>
    <scope>NUCLEOTIDE SEQUENCE [LARGE SCALE GENOMIC DNA]</scope>
    <source>
        <strain evidence="13">cv. WK10039</strain>
    </source>
</reference>
<evidence type="ECO:0000256" key="9">
    <source>
        <dbReference type="RuleBase" id="RU000682"/>
    </source>
</evidence>
<dbReference type="OrthoDB" id="6159439at2759"/>
<sequence>MEWTTTRNVEDVRIAFMTPPWPESSSFNSLHSSSYDPYAGSSYAPADTQLGPVTSVPESEKIISAYQFSSNNNEMIKKKRLTSGQLASLERSFQEEIKLDSDRKLKLSRELGLQPRQIAVWFQNRRARWKAKQLEQLYDSLRQEYDVVSREKQMLHEEVRKLRALLRDHGLIKKQIPGGENTTEIPSVVIAHPGAENLNNNQISGENQIYGIDQYNNPMLIVSSCWPPFP</sequence>
<keyword evidence="13" id="KW-1185">Reference proteome</keyword>
<dbReference type="InterPro" id="IPR009057">
    <property type="entry name" value="Homeodomain-like_sf"/>
</dbReference>
<evidence type="ECO:0000256" key="5">
    <source>
        <dbReference type="ARBA" id="ARBA00023163"/>
    </source>
</evidence>
<keyword evidence="6 8" id="KW-0539">Nucleus</keyword>
<dbReference type="GO" id="GO:0005634">
    <property type="term" value="C:nucleus"/>
    <property type="evidence" value="ECO:0007669"/>
    <property type="project" value="UniProtKB-SubCell"/>
</dbReference>
<dbReference type="GO" id="GO:0000981">
    <property type="term" value="F:DNA-binding transcription factor activity, RNA polymerase II-specific"/>
    <property type="evidence" value="ECO:0007669"/>
    <property type="project" value="UniProtKB-UniRule"/>
</dbReference>
<dbReference type="SUPFAM" id="SSF46689">
    <property type="entry name" value="Homeodomain-like"/>
    <property type="match status" value="1"/>
</dbReference>
<dbReference type="KEGG" id="rsz:108816777"/>
<dbReference type="PROSITE" id="PS00027">
    <property type="entry name" value="HOMEOBOX_1"/>
    <property type="match status" value="1"/>
</dbReference>
<dbReference type="RefSeq" id="XP_018444845.1">
    <property type="nucleotide sequence ID" value="XM_018589343.2"/>
</dbReference>
<comment type="function">
    <text evidence="10">Transcription factor.</text>
</comment>
<dbReference type="PANTHER" id="PTHR24326">
    <property type="entry name" value="HOMEOBOX-LEUCINE ZIPPER PROTEIN"/>
    <property type="match status" value="1"/>
</dbReference>
<gene>
    <name evidence="14" type="primary">LOC108816777</name>
</gene>
<organism evidence="13 14">
    <name type="scientific">Raphanus sativus</name>
    <name type="common">Radish</name>
    <name type="synonym">Raphanus raphanistrum var. sativus</name>
    <dbReference type="NCBI Taxonomy" id="3726"/>
    <lineage>
        <taxon>Eukaryota</taxon>
        <taxon>Viridiplantae</taxon>
        <taxon>Streptophyta</taxon>
        <taxon>Embryophyta</taxon>
        <taxon>Tracheophyta</taxon>
        <taxon>Spermatophyta</taxon>
        <taxon>Magnoliopsida</taxon>
        <taxon>eudicotyledons</taxon>
        <taxon>Gunneridae</taxon>
        <taxon>Pentapetalae</taxon>
        <taxon>rosids</taxon>
        <taxon>malvids</taxon>
        <taxon>Brassicales</taxon>
        <taxon>Brassicaceae</taxon>
        <taxon>Brassiceae</taxon>
        <taxon>Raphanus</taxon>
    </lineage>
</organism>
<evidence type="ECO:0000256" key="7">
    <source>
        <dbReference type="ARBA" id="ARBA00025748"/>
    </source>
</evidence>